<comment type="caution">
    <text evidence="1">The sequence shown here is derived from an EMBL/GenBank/DDBJ whole genome shotgun (WGS) entry which is preliminary data.</text>
</comment>
<dbReference type="AlphaFoldDB" id="A0A2U2RH57"/>
<accession>A0A2U2RH57</accession>
<sequence length="65" mass="7324">MDLASISDDEFYAHKRDVDEESSRRTRRNVLPEQIAAMIHDATDAGISDSTVRQTVETALKDTDE</sequence>
<evidence type="ECO:0000313" key="1">
    <source>
        <dbReference type="EMBL" id="PWH05186.1"/>
    </source>
</evidence>
<dbReference type="Proteomes" id="UP000245590">
    <property type="component" value="Unassembled WGS sequence"/>
</dbReference>
<gene>
    <name evidence="1" type="ORF">DEO23_13985</name>
</gene>
<dbReference type="EMBL" id="QFKX01000006">
    <property type="protein sequence ID" value="PWH05186.1"/>
    <property type="molecule type" value="Genomic_DNA"/>
</dbReference>
<dbReference type="RefSeq" id="WP_109276648.1">
    <property type="nucleotide sequence ID" value="NZ_QFKX01000006.1"/>
</dbReference>
<name>A0A2U2RH57_9MICO</name>
<reference evidence="1 2" key="1">
    <citation type="submission" date="2018-05" db="EMBL/GenBank/DDBJ databases">
        <title>Brachybacterium sp. M1HQ-2T, whole genome shotgun sequence.</title>
        <authorList>
            <person name="Tuo L."/>
        </authorList>
    </citation>
    <scope>NUCLEOTIDE SEQUENCE [LARGE SCALE GENOMIC DNA]</scope>
    <source>
        <strain evidence="1 2">M1HQ-2</strain>
    </source>
</reference>
<proteinExistence type="predicted"/>
<protein>
    <submittedName>
        <fullName evidence="1">Uncharacterized protein</fullName>
    </submittedName>
</protein>
<organism evidence="1 2">
    <name type="scientific">Brachybacterium endophyticum</name>
    <dbReference type="NCBI Taxonomy" id="2182385"/>
    <lineage>
        <taxon>Bacteria</taxon>
        <taxon>Bacillati</taxon>
        <taxon>Actinomycetota</taxon>
        <taxon>Actinomycetes</taxon>
        <taxon>Micrococcales</taxon>
        <taxon>Dermabacteraceae</taxon>
        <taxon>Brachybacterium</taxon>
    </lineage>
</organism>
<dbReference type="OrthoDB" id="5124701at2"/>
<evidence type="ECO:0000313" key="2">
    <source>
        <dbReference type="Proteomes" id="UP000245590"/>
    </source>
</evidence>
<keyword evidence="2" id="KW-1185">Reference proteome</keyword>